<comment type="caution">
    <text evidence="9">The sequence shown here is derived from an EMBL/GenBank/DDBJ whole genome shotgun (WGS) entry which is preliminary data.</text>
</comment>
<dbReference type="HAMAP" id="MF_00201">
    <property type="entry name" value="RecO"/>
    <property type="match status" value="1"/>
</dbReference>
<comment type="function">
    <text evidence="7">Involved in DNA repair and RecF pathway recombination.</text>
</comment>
<keyword evidence="4 7" id="KW-0233">DNA recombination</keyword>
<dbReference type="Proteomes" id="UP000034854">
    <property type="component" value="Unassembled WGS sequence"/>
</dbReference>
<dbReference type="InterPro" id="IPR022572">
    <property type="entry name" value="DNA_rep/recomb_RecO_N"/>
</dbReference>
<dbReference type="Pfam" id="PF11967">
    <property type="entry name" value="RecO_N"/>
    <property type="match status" value="1"/>
</dbReference>
<dbReference type="EMBL" id="LCAG01000001">
    <property type="protein sequence ID" value="KKR88101.1"/>
    <property type="molecule type" value="Genomic_DNA"/>
</dbReference>
<dbReference type="Gene3D" id="2.40.50.140">
    <property type="entry name" value="Nucleic acid-binding proteins"/>
    <property type="match status" value="1"/>
</dbReference>
<dbReference type="InterPro" id="IPR037278">
    <property type="entry name" value="ARFGAP/RecO"/>
</dbReference>
<dbReference type="GO" id="GO:0006310">
    <property type="term" value="P:DNA recombination"/>
    <property type="evidence" value="ECO:0007669"/>
    <property type="project" value="UniProtKB-UniRule"/>
</dbReference>
<dbReference type="Pfam" id="PF02565">
    <property type="entry name" value="RecO_C"/>
    <property type="match status" value="1"/>
</dbReference>
<evidence type="ECO:0000256" key="2">
    <source>
        <dbReference type="ARBA" id="ARBA00021310"/>
    </source>
</evidence>
<name>A0A0G0UKR5_9BACT</name>
<dbReference type="PANTHER" id="PTHR33991">
    <property type="entry name" value="DNA REPAIR PROTEIN RECO"/>
    <property type="match status" value="1"/>
</dbReference>
<dbReference type="SUPFAM" id="SSF57863">
    <property type="entry name" value="ArfGap/RecO-like zinc finger"/>
    <property type="match status" value="1"/>
</dbReference>
<keyword evidence="5 7" id="KW-0234">DNA repair</keyword>
<dbReference type="GO" id="GO:0006302">
    <property type="term" value="P:double-strand break repair"/>
    <property type="evidence" value="ECO:0007669"/>
    <property type="project" value="TreeGrafter"/>
</dbReference>
<dbReference type="NCBIfam" id="TIGR00613">
    <property type="entry name" value="reco"/>
    <property type="match status" value="1"/>
</dbReference>
<dbReference type="Gene3D" id="1.20.1440.120">
    <property type="entry name" value="Recombination protein O, C-terminal domain"/>
    <property type="match status" value="1"/>
</dbReference>
<accession>A0A0G0UKR5</accession>
<gene>
    <name evidence="7" type="primary">recO</name>
    <name evidence="9" type="ORF">UU34_C0001G0098</name>
</gene>
<evidence type="ECO:0000256" key="3">
    <source>
        <dbReference type="ARBA" id="ARBA00022763"/>
    </source>
</evidence>
<dbReference type="InterPro" id="IPR003717">
    <property type="entry name" value="RecO"/>
</dbReference>
<dbReference type="PANTHER" id="PTHR33991:SF1">
    <property type="entry name" value="DNA REPAIR PROTEIN RECO"/>
    <property type="match status" value="1"/>
</dbReference>
<keyword evidence="3 7" id="KW-0227">DNA damage</keyword>
<dbReference type="InterPro" id="IPR042242">
    <property type="entry name" value="RecO_C"/>
</dbReference>
<feature type="domain" description="DNA replication/recombination mediator RecO N-terminal" evidence="8">
    <location>
        <begin position="1"/>
        <end position="74"/>
    </location>
</feature>
<sequence>MYFRTEGIVLSQKNFAEADKLLTIYTKNSGKISCLAKGARRPLSKKAGHIELGNLCSIFVAKGKNIDLLTEVDVKVAFGQQDFSLEKANKIYHLLEVVDHLTPTHQKNPEIFQLLANFLKSTSQNDDFNLISSIFKIKLLSLLGYFSATNLKESPTKTILQKLEKEDLKSLTASINLSTGNYLKLLSFLDSMIENLTERKLTTKKFVYGQN</sequence>
<reference evidence="9 10" key="1">
    <citation type="journal article" date="2015" name="Nature">
        <title>rRNA introns, odd ribosomes, and small enigmatic genomes across a large radiation of phyla.</title>
        <authorList>
            <person name="Brown C.T."/>
            <person name="Hug L.A."/>
            <person name="Thomas B.C."/>
            <person name="Sharon I."/>
            <person name="Castelle C.J."/>
            <person name="Singh A."/>
            <person name="Wilkins M.J."/>
            <person name="Williams K.H."/>
            <person name="Banfield J.F."/>
        </authorList>
    </citation>
    <scope>NUCLEOTIDE SEQUENCE [LARGE SCALE GENOMIC DNA]</scope>
</reference>
<protein>
    <recommendedName>
        <fullName evidence="2 7">DNA repair protein RecO</fullName>
    </recommendedName>
    <alternativeName>
        <fullName evidence="6 7">Recombination protein O</fullName>
    </alternativeName>
</protein>
<evidence type="ECO:0000256" key="7">
    <source>
        <dbReference type="HAMAP-Rule" id="MF_00201"/>
    </source>
</evidence>
<evidence type="ECO:0000256" key="4">
    <source>
        <dbReference type="ARBA" id="ARBA00023172"/>
    </source>
</evidence>
<comment type="similarity">
    <text evidence="1 7">Belongs to the RecO family.</text>
</comment>
<evidence type="ECO:0000256" key="6">
    <source>
        <dbReference type="ARBA" id="ARBA00033409"/>
    </source>
</evidence>
<evidence type="ECO:0000313" key="9">
    <source>
        <dbReference type="EMBL" id="KKR88101.1"/>
    </source>
</evidence>
<dbReference type="InterPro" id="IPR012340">
    <property type="entry name" value="NA-bd_OB-fold"/>
</dbReference>
<evidence type="ECO:0000256" key="1">
    <source>
        <dbReference type="ARBA" id="ARBA00007452"/>
    </source>
</evidence>
<organism evidence="9 10">
    <name type="scientific">Candidatus Curtissbacteria bacterium GW2011_GWA1_41_11</name>
    <dbReference type="NCBI Taxonomy" id="1618409"/>
    <lineage>
        <taxon>Bacteria</taxon>
        <taxon>Candidatus Curtissiibacteriota</taxon>
    </lineage>
</organism>
<evidence type="ECO:0000313" key="10">
    <source>
        <dbReference type="Proteomes" id="UP000034854"/>
    </source>
</evidence>
<evidence type="ECO:0000259" key="8">
    <source>
        <dbReference type="Pfam" id="PF11967"/>
    </source>
</evidence>
<proteinExistence type="inferred from homology"/>
<dbReference type="AlphaFoldDB" id="A0A0G0UKR5"/>
<evidence type="ECO:0000256" key="5">
    <source>
        <dbReference type="ARBA" id="ARBA00023204"/>
    </source>
</evidence>
<dbReference type="SUPFAM" id="SSF50249">
    <property type="entry name" value="Nucleic acid-binding proteins"/>
    <property type="match status" value="1"/>
</dbReference>
<dbReference type="GO" id="GO:0043590">
    <property type="term" value="C:bacterial nucleoid"/>
    <property type="evidence" value="ECO:0007669"/>
    <property type="project" value="TreeGrafter"/>
</dbReference>